<dbReference type="GO" id="GO:0016507">
    <property type="term" value="C:mitochondrial fatty acid beta-oxidation multienzyme complex"/>
    <property type="evidence" value="ECO:0007669"/>
    <property type="project" value="TreeGrafter"/>
</dbReference>
<gene>
    <name evidence="2" type="ORF">ROHU_000306</name>
</gene>
<dbReference type="SUPFAM" id="SSF48179">
    <property type="entry name" value="6-phosphogluconate dehydrogenase C-terminal domain-like"/>
    <property type="match status" value="1"/>
</dbReference>
<dbReference type="PANTHER" id="PTHR43612">
    <property type="entry name" value="TRIFUNCTIONAL ENZYME SUBUNIT ALPHA"/>
    <property type="match status" value="1"/>
</dbReference>
<evidence type="ECO:0000313" key="3">
    <source>
        <dbReference type="Proteomes" id="UP000290572"/>
    </source>
</evidence>
<dbReference type="Gene3D" id="1.10.1040.50">
    <property type="match status" value="1"/>
</dbReference>
<comment type="caution">
    <text evidence="2">The sequence shown here is derived from an EMBL/GenBank/DDBJ whole genome shotgun (WGS) entry which is preliminary data.</text>
</comment>
<evidence type="ECO:0000313" key="2">
    <source>
        <dbReference type="EMBL" id="RXN39308.1"/>
    </source>
</evidence>
<dbReference type="InterPro" id="IPR050136">
    <property type="entry name" value="FA_oxidation_alpha_subunit"/>
</dbReference>
<protein>
    <submittedName>
        <fullName evidence="2">Trifunctional enzyme subunit mitochondrial</fullName>
    </submittedName>
</protein>
<dbReference type="EMBL" id="QBIY01002000">
    <property type="protein sequence ID" value="RXN39308.1"/>
    <property type="molecule type" value="Genomic_DNA"/>
</dbReference>
<dbReference type="STRING" id="84645.A0A498P5I0"/>
<reference evidence="2 3" key="1">
    <citation type="submission" date="2018-03" db="EMBL/GenBank/DDBJ databases">
        <title>Draft genome sequence of Rohu Carp (Labeo rohita).</title>
        <authorList>
            <person name="Das P."/>
            <person name="Kushwaha B."/>
            <person name="Joshi C.G."/>
            <person name="Kumar D."/>
            <person name="Nagpure N.S."/>
            <person name="Sahoo L."/>
            <person name="Das S.P."/>
            <person name="Bit A."/>
            <person name="Patnaik S."/>
            <person name="Meher P.K."/>
            <person name="Jayasankar P."/>
            <person name="Koringa P.G."/>
            <person name="Patel N.V."/>
            <person name="Hinsu A.T."/>
            <person name="Kumar R."/>
            <person name="Pandey M."/>
            <person name="Agarwal S."/>
            <person name="Srivastava S."/>
            <person name="Singh M."/>
            <person name="Iquebal M.A."/>
            <person name="Jaiswal S."/>
            <person name="Angadi U.B."/>
            <person name="Kumar N."/>
            <person name="Raza M."/>
            <person name="Shah T.M."/>
            <person name="Rai A."/>
            <person name="Jena J.K."/>
        </authorList>
    </citation>
    <scope>NUCLEOTIDE SEQUENCE [LARGE SCALE GENOMIC DNA]</scope>
    <source>
        <strain evidence="2">DASCIFA01</strain>
        <tissue evidence="2">Testis</tissue>
    </source>
</reference>
<proteinExistence type="predicted"/>
<dbReference type="InterPro" id="IPR006108">
    <property type="entry name" value="3HC_DH_C"/>
</dbReference>
<keyword evidence="3" id="KW-1185">Reference proteome</keyword>
<dbReference type="Pfam" id="PF00725">
    <property type="entry name" value="3HCDH"/>
    <property type="match status" value="1"/>
</dbReference>
<dbReference type="GO" id="GO:0004300">
    <property type="term" value="F:enoyl-CoA hydratase activity"/>
    <property type="evidence" value="ECO:0007669"/>
    <property type="project" value="TreeGrafter"/>
</dbReference>
<sequence length="139" mass="15256">MCTSGRKSGKGCYVYGAKSKEKKVNSGAEDILKSFKLTAPPAVSADEDIQYRLVSRFVNEAVLCLQEGILPDPVQGDIGAVFGLGFPPCLGGPFRFVDSYGADKLVQKMKRFEEAYGNQFTPCQLLLDHAKDSSKRFHK</sequence>
<dbReference type="GO" id="GO:0016509">
    <property type="term" value="F:long-chain (3S)-3-hydroxyacyl-CoA dehydrogenase (NAD+) activity"/>
    <property type="evidence" value="ECO:0007669"/>
    <property type="project" value="TreeGrafter"/>
</dbReference>
<feature type="domain" description="3-hydroxyacyl-CoA dehydrogenase C-terminal" evidence="1">
    <location>
        <begin position="52"/>
        <end position="130"/>
    </location>
</feature>
<dbReference type="GO" id="GO:0006635">
    <property type="term" value="P:fatty acid beta-oxidation"/>
    <property type="evidence" value="ECO:0007669"/>
    <property type="project" value="TreeGrafter"/>
</dbReference>
<dbReference type="PANTHER" id="PTHR43612:SF3">
    <property type="entry name" value="TRIFUNCTIONAL ENZYME SUBUNIT ALPHA, MITOCHONDRIAL"/>
    <property type="match status" value="1"/>
</dbReference>
<dbReference type="AlphaFoldDB" id="A0A498P5I0"/>
<organism evidence="2 3">
    <name type="scientific">Labeo rohita</name>
    <name type="common">Indian major carp</name>
    <name type="synonym">Cyprinus rohita</name>
    <dbReference type="NCBI Taxonomy" id="84645"/>
    <lineage>
        <taxon>Eukaryota</taxon>
        <taxon>Metazoa</taxon>
        <taxon>Chordata</taxon>
        <taxon>Craniata</taxon>
        <taxon>Vertebrata</taxon>
        <taxon>Euteleostomi</taxon>
        <taxon>Actinopterygii</taxon>
        <taxon>Neopterygii</taxon>
        <taxon>Teleostei</taxon>
        <taxon>Ostariophysi</taxon>
        <taxon>Cypriniformes</taxon>
        <taxon>Cyprinidae</taxon>
        <taxon>Labeoninae</taxon>
        <taxon>Labeonini</taxon>
        <taxon>Labeo</taxon>
    </lineage>
</organism>
<dbReference type="InterPro" id="IPR008927">
    <property type="entry name" value="6-PGluconate_DH-like_C_sf"/>
</dbReference>
<name>A0A498P5I0_LABRO</name>
<evidence type="ECO:0000259" key="1">
    <source>
        <dbReference type="Pfam" id="PF00725"/>
    </source>
</evidence>
<dbReference type="Proteomes" id="UP000290572">
    <property type="component" value="Unassembled WGS sequence"/>
</dbReference>
<accession>A0A498P5I0</accession>